<dbReference type="GO" id="GO:0016020">
    <property type="term" value="C:membrane"/>
    <property type="evidence" value="ECO:0007669"/>
    <property type="project" value="UniProtKB-SubCell"/>
</dbReference>
<keyword evidence="4 6" id="KW-0472">Membrane</keyword>
<keyword evidence="9" id="KW-1185">Reference proteome</keyword>
<dbReference type="GO" id="GO:0015179">
    <property type="term" value="F:L-amino acid transmembrane transporter activity"/>
    <property type="evidence" value="ECO:0007669"/>
    <property type="project" value="TreeGrafter"/>
</dbReference>
<keyword evidence="3 6" id="KW-1133">Transmembrane helix</keyword>
<feature type="domain" description="Amino acid transporter transmembrane" evidence="7">
    <location>
        <begin position="107"/>
        <end position="490"/>
    </location>
</feature>
<feature type="region of interest" description="Disordered" evidence="5">
    <location>
        <begin position="1"/>
        <end position="48"/>
    </location>
</feature>
<dbReference type="Pfam" id="PF01490">
    <property type="entry name" value="Aa_trans"/>
    <property type="match status" value="1"/>
</dbReference>
<protein>
    <recommendedName>
        <fullName evidence="7">Amino acid transporter transmembrane domain-containing protein</fullName>
    </recommendedName>
</protein>
<evidence type="ECO:0000256" key="4">
    <source>
        <dbReference type="ARBA" id="ARBA00023136"/>
    </source>
</evidence>
<reference evidence="8" key="1">
    <citation type="submission" date="2023-07" db="EMBL/GenBank/DDBJ databases">
        <authorList>
            <consortium name="AG Swart"/>
            <person name="Singh M."/>
            <person name="Singh A."/>
            <person name="Seah K."/>
            <person name="Emmerich C."/>
        </authorList>
    </citation>
    <scope>NUCLEOTIDE SEQUENCE</scope>
    <source>
        <strain evidence="8">DP1</strain>
    </source>
</reference>
<keyword evidence="2 6" id="KW-0812">Transmembrane</keyword>
<evidence type="ECO:0000256" key="6">
    <source>
        <dbReference type="SAM" id="Phobius"/>
    </source>
</evidence>
<feature type="transmembrane region" description="Helical" evidence="6">
    <location>
        <begin position="409"/>
        <end position="429"/>
    </location>
</feature>
<dbReference type="InterPro" id="IPR013057">
    <property type="entry name" value="AA_transpt_TM"/>
</dbReference>
<evidence type="ECO:0000256" key="5">
    <source>
        <dbReference type="SAM" id="MobiDB-lite"/>
    </source>
</evidence>
<dbReference type="EMBL" id="CAMPGE010003141">
    <property type="protein sequence ID" value="CAI2361962.1"/>
    <property type="molecule type" value="Genomic_DNA"/>
</dbReference>
<proteinExistence type="predicted"/>
<dbReference type="PANTHER" id="PTHR22950">
    <property type="entry name" value="AMINO ACID TRANSPORTER"/>
    <property type="match status" value="1"/>
</dbReference>
<feature type="transmembrane region" description="Helical" evidence="6">
    <location>
        <begin position="181"/>
        <end position="204"/>
    </location>
</feature>
<dbReference type="Proteomes" id="UP001295684">
    <property type="component" value="Unassembled WGS sequence"/>
</dbReference>
<evidence type="ECO:0000259" key="7">
    <source>
        <dbReference type="Pfam" id="PF01490"/>
    </source>
</evidence>
<feature type="transmembrane region" description="Helical" evidence="6">
    <location>
        <begin position="247"/>
        <end position="269"/>
    </location>
</feature>
<feature type="transmembrane region" description="Helical" evidence="6">
    <location>
        <begin position="365"/>
        <end position="388"/>
    </location>
</feature>
<evidence type="ECO:0000256" key="3">
    <source>
        <dbReference type="ARBA" id="ARBA00022989"/>
    </source>
</evidence>
<dbReference type="Gene3D" id="1.20.1740.10">
    <property type="entry name" value="Amino acid/polyamine transporter I"/>
    <property type="match status" value="1"/>
</dbReference>
<sequence>MDDSQSKFRPLLDEATPTVQKVDPESKSETSEKDILISTKKPRLHPGLSGSLAKAEAYALKHASGRNLEDDSDESEMDDAFKQTLEDATPNTKRKLLDEAEDEKKGKIGPVATFFTLIKGFVGTGILFVPKAYYTGGWGFMSIALTLSALLTCFASVKLIQIRAKYKMNYSEIGFKAYGAFGKFLVDFFLLLTQFLFVTAYITFIANSMNNVLREHFNYELNKWIYGGILFVLFSLMCWVRKIEKFAIFHIFADVSIVIGITVICVYGVKEGVQNGFKTDNNFINTDTFLTVIGFAAYSYEGIGLILPIMETTSRPDIYPHILVGVILLLNCIFMFFGILLYFSFGRDKISSKPLVTDILPSKDIPITIVEIIWVINIILTYPLMFYPSHKVFESYVYAGFKKGQLRKWLKNLTRTIFVSFTVVLSLILADTLDKLESINGAFACIPMAFVLPCLFHYKLLAETKLQKIIDLTIVGCSLVLMVVCSVMTFLKWND</sequence>
<gene>
    <name evidence="8" type="ORF">ECRASSUSDP1_LOCUS3279</name>
</gene>
<evidence type="ECO:0000256" key="1">
    <source>
        <dbReference type="ARBA" id="ARBA00004141"/>
    </source>
</evidence>
<feature type="compositionally biased region" description="Basic and acidic residues" evidence="5">
    <location>
        <begin position="22"/>
        <end position="35"/>
    </location>
</feature>
<accession>A0AAD1U460</accession>
<comment type="caution">
    <text evidence="8">The sequence shown here is derived from an EMBL/GenBank/DDBJ whole genome shotgun (WGS) entry which is preliminary data.</text>
</comment>
<organism evidence="8 9">
    <name type="scientific">Euplotes crassus</name>
    <dbReference type="NCBI Taxonomy" id="5936"/>
    <lineage>
        <taxon>Eukaryota</taxon>
        <taxon>Sar</taxon>
        <taxon>Alveolata</taxon>
        <taxon>Ciliophora</taxon>
        <taxon>Intramacronucleata</taxon>
        <taxon>Spirotrichea</taxon>
        <taxon>Hypotrichia</taxon>
        <taxon>Euplotida</taxon>
        <taxon>Euplotidae</taxon>
        <taxon>Moneuplotes</taxon>
    </lineage>
</organism>
<evidence type="ECO:0000256" key="2">
    <source>
        <dbReference type="ARBA" id="ARBA00022692"/>
    </source>
</evidence>
<dbReference type="AlphaFoldDB" id="A0AAD1U460"/>
<feature type="transmembrane region" description="Helical" evidence="6">
    <location>
        <begin position="224"/>
        <end position="240"/>
    </location>
</feature>
<feature type="transmembrane region" description="Helical" evidence="6">
    <location>
        <begin position="441"/>
        <end position="458"/>
    </location>
</feature>
<feature type="region of interest" description="Disordered" evidence="5">
    <location>
        <begin position="64"/>
        <end position="85"/>
    </location>
</feature>
<feature type="transmembrane region" description="Helical" evidence="6">
    <location>
        <begin position="470"/>
        <end position="491"/>
    </location>
</feature>
<feature type="transmembrane region" description="Helical" evidence="6">
    <location>
        <begin position="322"/>
        <end position="345"/>
    </location>
</feature>
<evidence type="ECO:0000313" key="9">
    <source>
        <dbReference type="Proteomes" id="UP001295684"/>
    </source>
</evidence>
<dbReference type="PANTHER" id="PTHR22950:SF666">
    <property type="entry name" value="VACUOLAR AMINO ACID TRANSPORTER 4"/>
    <property type="match status" value="1"/>
</dbReference>
<feature type="transmembrane region" description="Helical" evidence="6">
    <location>
        <begin position="140"/>
        <end position="160"/>
    </location>
</feature>
<feature type="transmembrane region" description="Helical" evidence="6">
    <location>
        <begin position="111"/>
        <end position="134"/>
    </location>
</feature>
<feature type="compositionally biased region" description="Basic and acidic residues" evidence="5">
    <location>
        <begin position="1"/>
        <end position="12"/>
    </location>
</feature>
<name>A0AAD1U460_EUPCR</name>
<feature type="transmembrane region" description="Helical" evidence="6">
    <location>
        <begin position="289"/>
        <end position="310"/>
    </location>
</feature>
<comment type="subcellular location">
    <subcellularLocation>
        <location evidence="1">Membrane</location>
        <topology evidence="1">Multi-pass membrane protein</topology>
    </subcellularLocation>
</comment>
<evidence type="ECO:0000313" key="8">
    <source>
        <dbReference type="EMBL" id="CAI2361962.1"/>
    </source>
</evidence>